<feature type="domain" description="Aminotransferase class I/classII large" evidence="5">
    <location>
        <begin position="38"/>
        <end position="389"/>
    </location>
</feature>
<dbReference type="EMBL" id="FNRI01000001">
    <property type="protein sequence ID" value="SEA04795.1"/>
    <property type="molecule type" value="Genomic_DNA"/>
</dbReference>
<dbReference type="InterPro" id="IPR050881">
    <property type="entry name" value="LL-DAP_aminotransferase"/>
</dbReference>
<keyword evidence="2 4" id="KW-0032">Aminotransferase</keyword>
<evidence type="ECO:0000256" key="1">
    <source>
        <dbReference type="ARBA" id="ARBA00001933"/>
    </source>
</evidence>
<dbReference type="InterPro" id="IPR004839">
    <property type="entry name" value="Aminotransferase_I/II_large"/>
</dbReference>
<dbReference type="AlphaFoldDB" id="A0A1H3XZA2"/>
<proteinExistence type="inferred from homology"/>
<dbReference type="CDD" id="cd00609">
    <property type="entry name" value="AAT_like"/>
    <property type="match status" value="1"/>
</dbReference>
<dbReference type="InterPro" id="IPR004838">
    <property type="entry name" value="NHTrfase_class1_PyrdxlP-BS"/>
</dbReference>
<dbReference type="STRING" id="1033731.SAMN05444145_101394"/>
<evidence type="ECO:0000313" key="7">
    <source>
        <dbReference type="Proteomes" id="UP000183253"/>
    </source>
</evidence>
<evidence type="ECO:0000256" key="3">
    <source>
        <dbReference type="ARBA" id="ARBA00022679"/>
    </source>
</evidence>
<dbReference type="InterPro" id="IPR015421">
    <property type="entry name" value="PyrdxlP-dep_Trfase_major"/>
</dbReference>
<dbReference type="InterPro" id="IPR015424">
    <property type="entry name" value="PyrdxlP-dep_Trfase"/>
</dbReference>
<dbReference type="PANTHER" id="PTHR42832">
    <property type="entry name" value="AMINO ACID AMINOTRANSFERASE"/>
    <property type="match status" value="1"/>
</dbReference>
<dbReference type="SUPFAM" id="SSF53383">
    <property type="entry name" value="PLP-dependent transferases"/>
    <property type="match status" value="1"/>
</dbReference>
<dbReference type="InterPro" id="IPR015422">
    <property type="entry name" value="PyrdxlP-dep_Trfase_small"/>
</dbReference>
<dbReference type="RefSeq" id="WP_010259773.1">
    <property type="nucleotide sequence ID" value="NZ_CAEG01000003.1"/>
</dbReference>
<dbReference type="Gene3D" id="3.40.640.10">
    <property type="entry name" value="Type I PLP-dependent aspartate aminotransferase-like (Major domain)"/>
    <property type="match status" value="1"/>
</dbReference>
<reference evidence="6 7" key="1">
    <citation type="submission" date="2016-10" db="EMBL/GenBank/DDBJ databases">
        <authorList>
            <person name="de Groot N.N."/>
        </authorList>
    </citation>
    <scope>NUCLEOTIDE SEQUENCE [LARGE SCALE GENOMIC DNA]</scope>
    <source>
        <strain evidence="6 7">DSM 25383</strain>
    </source>
</reference>
<dbReference type="Gene3D" id="3.90.1150.10">
    <property type="entry name" value="Aspartate Aminotransferase, domain 1"/>
    <property type="match status" value="1"/>
</dbReference>
<keyword evidence="3 4" id="KW-0808">Transferase</keyword>
<dbReference type="GO" id="GO:0030170">
    <property type="term" value="F:pyridoxal phosphate binding"/>
    <property type="evidence" value="ECO:0007669"/>
    <property type="project" value="InterPro"/>
</dbReference>
<keyword evidence="7" id="KW-1185">Reference proteome</keyword>
<organism evidence="6 7">
    <name type="scientific">Alistipes timonensis JC136</name>
    <dbReference type="NCBI Taxonomy" id="1033731"/>
    <lineage>
        <taxon>Bacteria</taxon>
        <taxon>Pseudomonadati</taxon>
        <taxon>Bacteroidota</taxon>
        <taxon>Bacteroidia</taxon>
        <taxon>Bacteroidales</taxon>
        <taxon>Rikenellaceae</taxon>
        <taxon>Alistipes</taxon>
    </lineage>
</organism>
<evidence type="ECO:0000256" key="4">
    <source>
        <dbReference type="RuleBase" id="RU000481"/>
    </source>
</evidence>
<dbReference type="PROSITE" id="PS00105">
    <property type="entry name" value="AA_TRANSFER_CLASS_1"/>
    <property type="match status" value="1"/>
</dbReference>
<protein>
    <recommendedName>
        <fullName evidence="4">Aminotransferase</fullName>
        <ecNumber evidence="4">2.6.1.-</ecNumber>
    </recommendedName>
</protein>
<dbReference type="PANTHER" id="PTHR42832:SF3">
    <property type="entry name" value="L-GLUTAMINE--4-(METHYLSULFANYL)-2-OXOBUTANOATE AMINOTRANSFERASE"/>
    <property type="match status" value="1"/>
</dbReference>
<evidence type="ECO:0000313" key="6">
    <source>
        <dbReference type="EMBL" id="SEA04795.1"/>
    </source>
</evidence>
<evidence type="ECO:0000259" key="5">
    <source>
        <dbReference type="Pfam" id="PF00155"/>
    </source>
</evidence>
<dbReference type="GO" id="GO:0008483">
    <property type="term" value="F:transaminase activity"/>
    <property type="evidence" value="ECO:0007669"/>
    <property type="project" value="UniProtKB-KW"/>
</dbReference>
<dbReference type="EC" id="2.6.1.-" evidence="4"/>
<dbReference type="OrthoDB" id="9802328at2"/>
<dbReference type="Pfam" id="PF00155">
    <property type="entry name" value="Aminotran_1_2"/>
    <property type="match status" value="1"/>
</dbReference>
<gene>
    <name evidence="6" type="ORF">SAMN05444145_101394</name>
</gene>
<comment type="cofactor">
    <cofactor evidence="1 4">
        <name>pyridoxal 5'-phosphate</name>
        <dbReference type="ChEBI" id="CHEBI:597326"/>
    </cofactor>
</comment>
<name>A0A1H3XZA2_9BACT</name>
<accession>A0A1H3XZA2</accession>
<dbReference type="Proteomes" id="UP000183253">
    <property type="component" value="Unassembled WGS sequence"/>
</dbReference>
<sequence length="395" mass="44431">MAKAVNIARSHRLDGIGEYYFSRRLREIAEIEAATGRQIVKLAMGSPDLPPHQSVIDRLAKEAQRPDVHKYMSYQGEPILRKAFADWYKKWYRTDLDFKSEVLPLIGSKEGIMHICMTFLNKGDKVLVPNPGYPTYSAAVRLAGGEMLPYSLNKQTNFYPDFDAIEKAGLDGVKMMLVNYPNMPTGQTPSMELFQKIIDFGAKHNILIVHDNPYSFIRNAEHPISIMEAEGAKDVALEMNSLSKGHSMAGWRVGVVVGKKEWIDSILTFKSNMDSGMFYPIQAAADTALALGEEWFKELNDIYYGREKQAYELLDALGCRYRKGQAGLFVWAELPEGYEGDSFAFSDEVMEKTDVFLTPGGIFGSEGKHYIRITLCCPEELLKKATDKIKAAFGK</sequence>
<comment type="similarity">
    <text evidence="4">Belongs to the class-I pyridoxal-phosphate-dependent aminotransferase family.</text>
</comment>
<evidence type="ECO:0000256" key="2">
    <source>
        <dbReference type="ARBA" id="ARBA00022576"/>
    </source>
</evidence>